<protein>
    <recommendedName>
        <fullName evidence="2">Peptidase A1 domain-containing protein</fullName>
    </recommendedName>
</protein>
<organism evidence="3 4">
    <name type="scientific">Carya illinoinensis</name>
    <name type="common">Pecan</name>
    <dbReference type="NCBI Taxonomy" id="32201"/>
    <lineage>
        <taxon>Eukaryota</taxon>
        <taxon>Viridiplantae</taxon>
        <taxon>Streptophyta</taxon>
        <taxon>Embryophyta</taxon>
        <taxon>Tracheophyta</taxon>
        <taxon>Spermatophyta</taxon>
        <taxon>Magnoliopsida</taxon>
        <taxon>eudicotyledons</taxon>
        <taxon>Gunneridae</taxon>
        <taxon>Pentapetalae</taxon>
        <taxon>rosids</taxon>
        <taxon>fabids</taxon>
        <taxon>Fagales</taxon>
        <taxon>Juglandaceae</taxon>
        <taxon>Carya</taxon>
    </lineage>
</organism>
<evidence type="ECO:0000259" key="2">
    <source>
        <dbReference type="PROSITE" id="PS51767"/>
    </source>
</evidence>
<sequence length="241" mass="27379">MSIVAETSPAAATATKRTNPQETQKLVVHRTCRWPQSHPQMLSTTTGNVYFCRNITSAADSHLRGQTHKKLKNSPPCENRKLLSQLRNSEGSRPQRNDNQNRGSDTIVDDGFPPVTFYFENSLSLKVYPREYLFPYEGLWCIGWQNSGMQSRDSMNLTLLGDLVLSNKLVLYDLENQAIGWTEYNCSSSIKLQDEQSGTVHLVGSHYISSAFSLNIRWAIVLLFLSMLLYDIFTETLRVFC</sequence>
<dbReference type="Pfam" id="PF14541">
    <property type="entry name" value="TAXi_C"/>
    <property type="match status" value="1"/>
</dbReference>
<comment type="caution">
    <text evidence="3">The sequence shown here is derived from an EMBL/GenBank/DDBJ whole genome shotgun (WGS) entry which is preliminary data.</text>
</comment>
<name>A0A922G470_CARIL</name>
<dbReference type="AlphaFoldDB" id="A0A922G470"/>
<feature type="region of interest" description="Disordered" evidence="1">
    <location>
        <begin position="87"/>
        <end position="108"/>
    </location>
</feature>
<feature type="domain" description="Peptidase A1" evidence="2">
    <location>
        <begin position="1"/>
        <end position="182"/>
    </location>
</feature>
<feature type="region of interest" description="Disordered" evidence="1">
    <location>
        <begin position="1"/>
        <end position="23"/>
    </location>
</feature>
<evidence type="ECO:0000256" key="1">
    <source>
        <dbReference type="SAM" id="MobiDB-lite"/>
    </source>
</evidence>
<dbReference type="GO" id="GO:0006508">
    <property type="term" value="P:proteolysis"/>
    <property type="evidence" value="ECO:0007669"/>
    <property type="project" value="InterPro"/>
</dbReference>
<dbReference type="GO" id="GO:0004190">
    <property type="term" value="F:aspartic-type endopeptidase activity"/>
    <property type="evidence" value="ECO:0007669"/>
    <property type="project" value="InterPro"/>
</dbReference>
<dbReference type="InterPro" id="IPR001461">
    <property type="entry name" value="Aspartic_peptidase_A1"/>
</dbReference>
<dbReference type="EMBL" id="CM031825">
    <property type="protein sequence ID" value="KAG6730965.1"/>
    <property type="molecule type" value="Genomic_DNA"/>
</dbReference>
<evidence type="ECO:0000313" key="3">
    <source>
        <dbReference type="EMBL" id="KAG6730965.1"/>
    </source>
</evidence>
<gene>
    <name evidence="3" type="ORF">I3842_01G105900</name>
</gene>
<feature type="compositionally biased region" description="Polar residues" evidence="1">
    <location>
        <begin position="87"/>
        <end position="104"/>
    </location>
</feature>
<dbReference type="InterPro" id="IPR033121">
    <property type="entry name" value="PEPTIDASE_A1"/>
</dbReference>
<accession>A0A922G470</accession>
<dbReference type="PANTHER" id="PTHR13683:SF685">
    <property type="entry name" value="EUKARYOTIC ASPARTYL PROTEASE FAMILY PROTEIN"/>
    <property type="match status" value="1"/>
</dbReference>
<reference evidence="3" key="1">
    <citation type="submission" date="2021-01" db="EMBL/GenBank/DDBJ databases">
        <authorList>
            <person name="Lovell J.T."/>
            <person name="Bentley N."/>
            <person name="Bhattarai G."/>
            <person name="Jenkins J.W."/>
            <person name="Sreedasyam A."/>
            <person name="Alarcon Y."/>
            <person name="Bock C."/>
            <person name="Boston L."/>
            <person name="Carlson J."/>
            <person name="Cervantes K."/>
            <person name="Clermont K."/>
            <person name="Krom N."/>
            <person name="Kubenka K."/>
            <person name="Mamidi S."/>
            <person name="Mattison C."/>
            <person name="Monteros M."/>
            <person name="Pisani C."/>
            <person name="Plott C."/>
            <person name="Rajasekar S."/>
            <person name="Rhein H.S."/>
            <person name="Rohla C."/>
            <person name="Song M."/>
            <person name="Hilaire R.S."/>
            <person name="Shu S."/>
            <person name="Wells L."/>
            <person name="Wang X."/>
            <person name="Webber J."/>
            <person name="Heerema R.J."/>
            <person name="Klein P."/>
            <person name="Conner P."/>
            <person name="Grauke L."/>
            <person name="Grimwood J."/>
            <person name="Schmutz J."/>
            <person name="Randall J.J."/>
        </authorList>
    </citation>
    <scope>NUCLEOTIDE SEQUENCE</scope>
    <source>
        <tissue evidence="3">Leaf</tissue>
    </source>
</reference>
<dbReference type="Proteomes" id="UP000811246">
    <property type="component" value="Chromosome 1"/>
</dbReference>
<dbReference type="PROSITE" id="PS51767">
    <property type="entry name" value="PEPTIDASE_A1"/>
    <property type="match status" value="1"/>
</dbReference>
<dbReference type="PANTHER" id="PTHR13683">
    <property type="entry name" value="ASPARTYL PROTEASES"/>
    <property type="match status" value="1"/>
</dbReference>
<dbReference type="InterPro" id="IPR032799">
    <property type="entry name" value="TAXi_C"/>
</dbReference>
<evidence type="ECO:0000313" key="4">
    <source>
        <dbReference type="Proteomes" id="UP000811246"/>
    </source>
</evidence>
<proteinExistence type="predicted"/>